<evidence type="ECO:0000256" key="5">
    <source>
        <dbReference type="ARBA" id="ARBA00022884"/>
    </source>
</evidence>
<evidence type="ECO:0000256" key="9">
    <source>
        <dbReference type="RuleBase" id="RU369108"/>
    </source>
</evidence>
<evidence type="ECO:0000256" key="8">
    <source>
        <dbReference type="ARBA" id="ARBA00033344"/>
    </source>
</evidence>
<dbReference type="GO" id="GO:0003723">
    <property type="term" value="F:RNA binding"/>
    <property type="evidence" value="ECO:0007669"/>
    <property type="project" value="UniProtKB-UniRule"/>
</dbReference>
<reference evidence="11" key="1">
    <citation type="journal article" date="2022" name="bioRxiv">
        <title>Unlocking the hidden genetic diversity of varicosaviruses, the neglected plant rhabdoviruses.</title>
        <authorList>
            <person name="Bejerman N."/>
            <person name="Dietzgen R.G."/>
            <person name="Debat H."/>
        </authorList>
    </citation>
    <scope>NUCLEOTIDE SEQUENCE</scope>
</reference>
<dbReference type="EMBL" id="BK061744">
    <property type="protein sequence ID" value="DAZ90651.1"/>
    <property type="molecule type" value="Viral_cRNA"/>
</dbReference>
<organism evidence="11">
    <name type="scientific">Asclepias syriaca virus 3</name>
    <dbReference type="NCBI Taxonomy" id="2977955"/>
    <lineage>
        <taxon>Viruses</taxon>
        <taxon>Riboviria</taxon>
        <taxon>Orthornavirae</taxon>
        <taxon>Negarnaviricota</taxon>
        <taxon>Haploviricotina</taxon>
        <taxon>Monjiviricetes</taxon>
        <taxon>Mononegavirales</taxon>
        <taxon>Rhabdoviridae</taxon>
        <taxon>Betarhabdovirinae</taxon>
        <taxon>Varicosavirus</taxon>
        <taxon>Varicosavirus asclepiadis</taxon>
    </lineage>
</organism>
<keyword evidence="5 9" id="KW-0694">RNA-binding</keyword>
<evidence type="ECO:0000313" key="11">
    <source>
        <dbReference type="EMBL" id="DAZ90651.1"/>
    </source>
</evidence>
<keyword evidence="6 9" id="KW-0543">Viral nucleoprotein</keyword>
<dbReference type="GO" id="GO:0030430">
    <property type="term" value="C:host cell cytoplasm"/>
    <property type="evidence" value="ECO:0007669"/>
    <property type="project" value="UniProtKB-SubCell"/>
</dbReference>
<evidence type="ECO:0000256" key="3">
    <source>
        <dbReference type="ARBA" id="ARBA00022561"/>
    </source>
</evidence>
<evidence type="ECO:0000256" key="10">
    <source>
        <dbReference type="SAM" id="MobiDB-lite"/>
    </source>
</evidence>
<comment type="function">
    <text evidence="9">Encapsidates the genome, protecting it from nucleases. The encapsidated genomic RNA is termed the nucleocapsid (NC) and serves as template for viral transcription and replication.</text>
</comment>
<dbReference type="InterPro" id="IPR004902">
    <property type="entry name" value="Rhabdo_ncap_2"/>
</dbReference>
<comment type="subcellular location">
    <subcellularLocation>
        <location evidence="9">Virion</location>
    </subcellularLocation>
    <subcellularLocation>
        <location evidence="9">Host cytoplasm</location>
    </subcellularLocation>
</comment>
<proteinExistence type="inferred from homology"/>
<feature type="region of interest" description="Disordered" evidence="10">
    <location>
        <begin position="1"/>
        <end position="73"/>
    </location>
</feature>
<evidence type="ECO:0000256" key="4">
    <source>
        <dbReference type="ARBA" id="ARBA00022844"/>
    </source>
</evidence>
<keyword evidence="7 9" id="KW-0687">Ribonucleoprotein</keyword>
<keyword evidence="2 9" id="KW-1139">Helical capsid protein</keyword>
<dbReference type="GO" id="GO:0019029">
    <property type="term" value="C:helical viral capsid"/>
    <property type="evidence" value="ECO:0007669"/>
    <property type="project" value="UniProtKB-UniRule"/>
</dbReference>
<protein>
    <recommendedName>
        <fullName evidence="1 9">Nucleoprotein</fullName>
        <shortName evidence="9">NP</shortName>
        <shortName evidence="9">Protein N</shortName>
    </recommendedName>
    <alternativeName>
        <fullName evidence="8 9">Nucleocapsid protein</fullName>
    </alternativeName>
</protein>
<keyword evidence="9" id="KW-1035">Host cytoplasm</keyword>
<dbReference type="GO" id="GO:1990904">
    <property type="term" value="C:ribonucleoprotein complex"/>
    <property type="evidence" value="ECO:0007669"/>
    <property type="project" value="UniProtKB-UniRule"/>
</dbReference>
<sequence length="453" mass="50826">MSGPSTRSLPEPPSKDTTKKATPEPEKKQTDTRKEPEKGKDKASEETTASQINKAVQEKRTKKQEPKAQEGKISMANYINSELSKKYGRLRKVGTGIQSDDAWSDKALRSLEHLMVVEYQNSTIEDQVNLVEAGVRAIFHEVTHSNVGALMASAFLLKSPENHVDYIFKDPDMIGTSVALTSLQRHIVTKEDEIPEKLEIKDKERFVMEGAYLCGSILRLVTKEASNVKNAWNSIRSNFGNFYQQDMTLDITPSLRCLESIRVILQNRAIMKNTVSLFLLNIGTLDGQELGLCRMLFEIHLAYTGMHSYNLLMYCTAMLKAPLYIMFQLLTHPAHADALKTIETIIANYDFPDTEEEKKIASEAHTWRYARIFDPKAFANIQTRNCGQLTAILALLAQKVGAGNAGDVTKIRQIAGIIEGNQEWLEDKALKILGYCRSASWVTDADISGLYKD</sequence>
<comment type="similarity">
    <text evidence="9">Belongs to the nucleorhabdovirus nucleocapsid protein family.</text>
</comment>
<dbReference type="Pfam" id="PF03216">
    <property type="entry name" value="Rhabdo_ncap_2"/>
    <property type="match status" value="1"/>
</dbReference>
<evidence type="ECO:0000256" key="1">
    <source>
        <dbReference type="ARBA" id="ARBA00014389"/>
    </source>
</evidence>
<dbReference type="GO" id="GO:0019013">
    <property type="term" value="C:viral nucleocapsid"/>
    <property type="evidence" value="ECO:0007669"/>
    <property type="project" value="UniProtKB-UniRule"/>
</dbReference>
<name>A0A9N6YJ12_9RHAB</name>
<accession>A0A9N6YJ12</accession>
<feature type="compositionally biased region" description="Basic and acidic residues" evidence="10">
    <location>
        <begin position="13"/>
        <end position="45"/>
    </location>
</feature>
<evidence type="ECO:0000256" key="2">
    <source>
        <dbReference type="ARBA" id="ARBA00022497"/>
    </source>
</evidence>
<evidence type="ECO:0000256" key="7">
    <source>
        <dbReference type="ARBA" id="ARBA00023274"/>
    </source>
</evidence>
<keyword evidence="4 9" id="KW-0946">Virion</keyword>
<comment type="subunit">
    <text evidence="9">Homomultimerizes to form the nucleocapsid. Binds to viral genomic RNA.</text>
</comment>
<feature type="compositionally biased region" description="Basic and acidic residues" evidence="10">
    <location>
        <begin position="56"/>
        <end position="70"/>
    </location>
</feature>
<keyword evidence="3 9" id="KW-0167">Capsid protein</keyword>
<evidence type="ECO:0000256" key="6">
    <source>
        <dbReference type="ARBA" id="ARBA00023086"/>
    </source>
</evidence>